<dbReference type="OrthoDB" id="4824872at2"/>
<keyword evidence="2" id="KW-0812">Transmembrane</keyword>
<keyword evidence="4" id="KW-1185">Reference proteome</keyword>
<sequence>MPDDWSWFWAGENGRDNLLREEIEGLQSTAYAASAQSARLSSQLRTLQGSIESRLQALSTAFDAYVELGDVREQLAGHPDTSAVRREALAALTVLEQGGVPEPLEAPDVDYWLVRATHEVIALASGGPAAPHGGSEGRPDQEHETFVVAALGWLGRGEVVRDRVAPLLVGDGVLAAPQVVLWRALTHGCFPGALPSVRDVWARDLDLQAATWDRFAATGSHADGPVQTLRWVQALVEGRWSPTRPDSPEPVRSGDGTSSGPAVATGGGPTDDRTALRRLVEALVGMGIGSERALLERARVLRARIEDPGAPEPDPQREPPRTPVTELVQQALLEEEVAPEVRQELVTWVRPGLDAAVTGVAASVAARRPGPRTVHTELGPVEVTGAGADAGRLAALDAQAVERAASPRSAVVVPGAAAAAALLVGVVLLAVGRPGWAALLLVVALVLGGVAVRAVLHARGARTELEAVRARTRKRVEDGRAAAAADESEARATQAEVAALARTVTGEAPSVPAAAAAPALS</sequence>
<evidence type="ECO:0000256" key="1">
    <source>
        <dbReference type="SAM" id="MobiDB-lite"/>
    </source>
</evidence>
<feature type="region of interest" description="Disordered" evidence="1">
    <location>
        <begin position="239"/>
        <end position="273"/>
    </location>
</feature>
<dbReference type="RefSeq" id="WP_091182234.1">
    <property type="nucleotide sequence ID" value="NZ_FOFA01000006.1"/>
</dbReference>
<reference evidence="4" key="1">
    <citation type="submission" date="2016-10" db="EMBL/GenBank/DDBJ databases">
        <authorList>
            <person name="Varghese N."/>
            <person name="Submissions S."/>
        </authorList>
    </citation>
    <scope>NUCLEOTIDE SEQUENCE [LARGE SCALE GENOMIC DNA]</scope>
    <source>
        <strain evidence="4">CGMCC 4.6856</strain>
    </source>
</reference>
<protein>
    <submittedName>
        <fullName evidence="3">Uncharacterized protein</fullName>
    </submittedName>
</protein>
<evidence type="ECO:0000313" key="4">
    <source>
        <dbReference type="Proteomes" id="UP000198504"/>
    </source>
</evidence>
<evidence type="ECO:0000256" key="2">
    <source>
        <dbReference type="SAM" id="Phobius"/>
    </source>
</evidence>
<evidence type="ECO:0000313" key="3">
    <source>
        <dbReference type="EMBL" id="SEQ84240.1"/>
    </source>
</evidence>
<dbReference type="Proteomes" id="UP000198504">
    <property type="component" value="Unassembled WGS sequence"/>
</dbReference>
<keyword evidence="2" id="KW-1133">Transmembrane helix</keyword>
<organism evidence="3 4">
    <name type="scientific">Microlunatus flavus</name>
    <dbReference type="NCBI Taxonomy" id="1036181"/>
    <lineage>
        <taxon>Bacteria</taxon>
        <taxon>Bacillati</taxon>
        <taxon>Actinomycetota</taxon>
        <taxon>Actinomycetes</taxon>
        <taxon>Propionibacteriales</taxon>
        <taxon>Propionibacteriaceae</taxon>
        <taxon>Microlunatus</taxon>
    </lineage>
</organism>
<keyword evidence="2" id="KW-0472">Membrane</keyword>
<feature type="transmembrane region" description="Helical" evidence="2">
    <location>
        <begin position="411"/>
        <end position="430"/>
    </location>
</feature>
<name>A0A1H9JBK0_9ACTN</name>
<dbReference type="AlphaFoldDB" id="A0A1H9JBK0"/>
<feature type="transmembrane region" description="Helical" evidence="2">
    <location>
        <begin position="436"/>
        <end position="456"/>
    </location>
</feature>
<proteinExistence type="predicted"/>
<dbReference type="EMBL" id="FOFA01000006">
    <property type="protein sequence ID" value="SEQ84240.1"/>
    <property type="molecule type" value="Genomic_DNA"/>
</dbReference>
<gene>
    <name evidence="3" type="ORF">SAMN05421756_106152</name>
</gene>
<dbReference type="STRING" id="1036181.SAMN05421756_106152"/>
<accession>A0A1H9JBK0</accession>